<dbReference type="Pfam" id="PF13228">
    <property type="entry name" value="DUF4037"/>
    <property type="match status" value="1"/>
</dbReference>
<dbReference type="InterPro" id="IPR025117">
    <property type="entry name" value="DUF4037"/>
</dbReference>
<dbReference type="Gene3D" id="3.30.460.10">
    <property type="entry name" value="Beta Polymerase, domain 2"/>
    <property type="match status" value="1"/>
</dbReference>
<comment type="caution">
    <text evidence="2">The sequence shown here is derived from an EMBL/GenBank/DDBJ whole genome shotgun (WGS) entry which is preliminary data.</text>
</comment>
<keyword evidence="3" id="KW-1185">Reference proteome</keyword>
<gene>
    <name evidence="2" type="ORF">ACFQPF_07940</name>
</gene>
<dbReference type="Proteomes" id="UP001596549">
    <property type="component" value="Unassembled WGS sequence"/>
</dbReference>
<evidence type="ECO:0000259" key="1">
    <source>
        <dbReference type="Pfam" id="PF13228"/>
    </source>
</evidence>
<feature type="domain" description="DUF4037" evidence="1">
    <location>
        <begin position="114"/>
        <end position="210"/>
    </location>
</feature>
<dbReference type="InterPro" id="IPR043519">
    <property type="entry name" value="NT_sf"/>
</dbReference>
<dbReference type="EMBL" id="JBHTCP010000013">
    <property type="protein sequence ID" value="MFC7371604.1"/>
    <property type="molecule type" value="Genomic_DNA"/>
</dbReference>
<proteinExistence type="predicted"/>
<evidence type="ECO:0000313" key="3">
    <source>
        <dbReference type="Proteomes" id="UP001596549"/>
    </source>
</evidence>
<accession>A0ABW2NU64</accession>
<dbReference type="SUPFAM" id="SSF81301">
    <property type="entry name" value="Nucleotidyltransferase"/>
    <property type="match status" value="1"/>
</dbReference>
<reference evidence="3" key="1">
    <citation type="journal article" date="2019" name="Int. J. Syst. Evol. Microbiol.">
        <title>The Global Catalogue of Microorganisms (GCM) 10K type strain sequencing project: providing services to taxonomists for standard genome sequencing and annotation.</title>
        <authorList>
            <consortium name="The Broad Institute Genomics Platform"/>
            <consortium name="The Broad Institute Genome Sequencing Center for Infectious Disease"/>
            <person name="Wu L."/>
            <person name="Ma J."/>
        </authorList>
    </citation>
    <scope>NUCLEOTIDE SEQUENCE [LARGE SCALE GENOMIC DNA]</scope>
    <source>
        <strain evidence="3">NBRC 106396</strain>
    </source>
</reference>
<name>A0ABW2NU64_9BACL</name>
<protein>
    <submittedName>
        <fullName evidence="2">DUF4037 domain-containing protein</fullName>
    </submittedName>
</protein>
<dbReference type="RefSeq" id="WP_379748324.1">
    <property type="nucleotide sequence ID" value="NZ_JBHTCP010000013.1"/>
</dbReference>
<sequence>MINFYKRAEEAAAIYSQNPKVKAIMLAGSVSRGWQDAFSDIEIHIFWSADPSDEDRKSAIQQLNGEILSYFDYEEEEWSESYIVDGIKIEISSFRIETVEKVIEHVTEDFSTSLDEQALLSAIEAGEALYGHDDIESMKQKIAVYPDELAKAMIQERLEMGARWMNRAGLVHRKDYVLLYSTITHVQHNLLGMLHALNGMYVQHPGFKWLHRTIGQMTIAPEIAAERFERVFTVEAPEAVSIMDYLIRDVYDLVEARYPDLDVETYRKKTEIVKGNTHWKQ</sequence>
<evidence type="ECO:0000313" key="2">
    <source>
        <dbReference type="EMBL" id="MFC7371604.1"/>
    </source>
</evidence>
<organism evidence="2 3">
    <name type="scientific">Fictibacillus iocasae</name>
    <dbReference type="NCBI Taxonomy" id="2715437"/>
    <lineage>
        <taxon>Bacteria</taxon>
        <taxon>Bacillati</taxon>
        <taxon>Bacillota</taxon>
        <taxon>Bacilli</taxon>
        <taxon>Bacillales</taxon>
        <taxon>Fictibacillaceae</taxon>
        <taxon>Fictibacillus</taxon>
    </lineage>
</organism>